<organism evidence="2 3">
    <name type="scientific">Acetanaerobacterium elongatum</name>
    <dbReference type="NCBI Taxonomy" id="258515"/>
    <lineage>
        <taxon>Bacteria</taxon>
        <taxon>Bacillati</taxon>
        <taxon>Bacillota</taxon>
        <taxon>Clostridia</taxon>
        <taxon>Eubacteriales</taxon>
        <taxon>Oscillospiraceae</taxon>
        <taxon>Acetanaerobacterium</taxon>
    </lineage>
</organism>
<dbReference type="EMBL" id="FNID01000009">
    <property type="protein sequence ID" value="SDM99940.1"/>
    <property type="molecule type" value="Genomic_DNA"/>
</dbReference>
<dbReference type="AlphaFoldDB" id="A0A1G9XT81"/>
<accession>A0A1G9XT81</accession>
<sequence length="117" mass="13595">MVVLPCVILLLRWFWPLPVFWVLLTVSLMIGGLLAVFLAVLLMTELRQDKRIARYYEKHQNRALPLSDGRYECQHCGSTRLKQGDKVCPTCGVRFENDSSIYNTAARQEEQKWNIHS</sequence>
<evidence type="ECO:0000313" key="2">
    <source>
        <dbReference type="EMBL" id="SDM99940.1"/>
    </source>
</evidence>
<gene>
    <name evidence="2" type="ORF">SAMN05192585_10937</name>
</gene>
<feature type="transmembrane region" description="Helical" evidence="1">
    <location>
        <begin position="20"/>
        <end position="44"/>
    </location>
</feature>
<keyword evidence="1" id="KW-1133">Transmembrane helix</keyword>
<keyword evidence="1" id="KW-0812">Transmembrane</keyword>
<protein>
    <submittedName>
        <fullName evidence="2">Uncharacterized protein</fullName>
    </submittedName>
</protein>
<reference evidence="2 3" key="1">
    <citation type="submission" date="2016-10" db="EMBL/GenBank/DDBJ databases">
        <authorList>
            <person name="de Groot N.N."/>
        </authorList>
    </citation>
    <scope>NUCLEOTIDE SEQUENCE [LARGE SCALE GENOMIC DNA]</scope>
    <source>
        <strain evidence="2 3">CGMCC 1.5012</strain>
    </source>
</reference>
<name>A0A1G9XT81_9FIRM</name>
<dbReference type="Proteomes" id="UP000199182">
    <property type="component" value="Unassembled WGS sequence"/>
</dbReference>
<evidence type="ECO:0000256" key="1">
    <source>
        <dbReference type="SAM" id="Phobius"/>
    </source>
</evidence>
<proteinExistence type="predicted"/>
<dbReference type="STRING" id="258515.SAMN05192585_10937"/>
<evidence type="ECO:0000313" key="3">
    <source>
        <dbReference type="Proteomes" id="UP000199182"/>
    </source>
</evidence>
<keyword evidence="1" id="KW-0472">Membrane</keyword>
<keyword evidence="3" id="KW-1185">Reference proteome</keyword>